<organism evidence="1 2">
    <name type="scientific">Dendroctonus ponderosae</name>
    <name type="common">Mountain pine beetle</name>
    <dbReference type="NCBI Taxonomy" id="77166"/>
    <lineage>
        <taxon>Eukaryota</taxon>
        <taxon>Metazoa</taxon>
        <taxon>Ecdysozoa</taxon>
        <taxon>Arthropoda</taxon>
        <taxon>Hexapoda</taxon>
        <taxon>Insecta</taxon>
        <taxon>Pterygota</taxon>
        <taxon>Neoptera</taxon>
        <taxon>Endopterygota</taxon>
        <taxon>Coleoptera</taxon>
        <taxon>Polyphaga</taxon>
        <taxon>Cucujiformia</taxon>
        <taxon>Curculionidae</taxon>
        <taxon>Scolytinae</taxon>
        <taxon>Dendroctonus</taxon>
    </lineage>
</organism>
<keyword evidence="2" id="KW-1185">Reference proteome</keyword>
<evidence type="ECO:0008006" key="3">
    <source>
        <dbReference type="Google" id="ProtNLM"/>
    </source>
</evidence>
<sequence>MKLENKGIDICAIAETKEKGKGSTRYGNYILIYSGREKNERATSGVGIFINGKWKNNTSGINYVNNRLLQLTVKLQKSKTSHIISVYAPDINKPRVEIDTFYQNLQRTLDGIPKQDEVIILGDLYAKIGNETIVGIKNRFHEETINDSGEQLIQMCALNELLVN</sequence>
<evidence type="ECO:0000313" key="1">
    <source>
        <dbReference type="EnsemblMetazoa" id="XP_019770492.1"/>
    </source>
</evidence>
<dbReference type="Gene3D" id="3.60.10.10">
    <property type="entry name" value="Endonuclease/exonuclease/phosphatase"/>
    <property type="match status" value="1"/>
</dbReference>
<reference evidence="1" key="2">
    <citation type="submission" date="2024-08" db="UniProtKB">
        <authorList>
            <consortium name="EnsemblMetazoa"/>
        </authorList>
    </citation>
    <scope>IDENTIFICATION</scope>
</reference>
<accession>A0AAR5QB91</accession>
<proteinExistence type="predicted"/>
<name>A0AAR5QB91_DENPD</name>
<dbReference type="AlphaFoldDB" id="A0AAR5QB91"/>
<dbReference type="EnsemblMetazoa" id="XM_019914933.1">
    <property type="protein sequence ID" value="XP_019770492.1"/>
    <property type="gene ID" value="LOC109544601"/>
</dbReference>
<dbReference type="Proteomes" id="UP000019118">
    <property type="component" value="Unassembled WGS sequence"/>
</dbReference>
<dbReference type="InterPro" id="IPR036691">
    <property type="entry name" value="Endo/exonu/phosph_ase_sf"/>
</dbReference>
<dbReference type="SUPFAM" id="SSF56219">
    <property type="entry name" value="DNase I-like"/>
    <property type="match status" value="1"/>
</dbReference>
<reference evidence="2" key="1">
    <citation type="journal article" date="2013" name="Genome Biol.">
        <title>Draft genome of the mountain pine beetle, Dendroctonus ponderosae Hopkins, a major forest pest.</title>
        <authorList>
            <person name="Keeling C.I."/>
            <person name="Yuen M.M."/>
            <person name="Liao N.Y."/>
            <person name="Docking T.R."/>
            <person name="Chan S.K."/>
            <person name="Taylor G.A."/>
            <person name="Palmquist D.L."/>
            <person name="Jackman S.D."/>
            <person name="Nguyen A."/>
            <person name="Li M."/>
            <person name="Henderson H."/>
            <person name="Janes J.K."/>
            <person name="Zhao Y."/>
            <person name="Pandoh P."/>
            <person name="Moore R."/>
            <person name="Sperling F.A."/>
            <person name="Huber D.P."/>
            <person name="Birol I."/>
            <person name="Jones S.J."/>
            <person name="Bohlmann J."/>
        </authorList>
    </citation>
    <scope>NUCLEOTIDE SEQUENCE</scope>
</reference>
<protein>
    <recommendedName>
        <fullName evidence="3">Endonuclease/exonuclease/phosphatase domain-containing protein</fullName>
    </recommendedName>
</protein>
<evidence type="ECO:0000313" key="2">
    <source>
        <dbReference type="Proteomes" id="UP000019118"/>
    </source>
</evidence>